<dbReference type="GO" id="GO:0008270">
    <property type="term" value="F:zinc ion binding"/>
    <property type="evidence" value="ECO:0007669"/>
    <property type="project" value="InterPro"/>
</dbReference>
<dbReference type="SUPFAM" id="SSF55486">
    <property type="entry name" value="Metalloproteases ('zincins'), catalytic domain"/>
    <property type="match status" value="1"/>
</dbReference>
<feature type="domain" description="Peptidase M1 membrane alanine aminopeptidase" evidence="1">
    <location>
        <begin position="292"/>
        <end position="430"/>
    </location>
</feature>
<reference evidence="2" key="1">
    <citation type="submission" date="2018-06" db="EMBL/GenBank/DDBJ databases">
        <authorList>
            <person name="Zhirakovskaya E."/>
        </authorList>
    </citation>
    <scope>NUCLEOTIDE SEQUENCE</scope>
</reference>
<sequence length="717" mass="82107">MKKPQHILTAALLLLSSIVFSQNLHHDIKAVLNINNSAIHLTDVVNFPDTFVAGHDSLIFYLNPHLTVKLISGEFRLVKTVKQDKRPDALRYALLKTGRTAGKVVLECSGKINDSLSTGAAEYARGFSETKGIISKKGVYLAASSFWMPTFNTPLFTYNLTTQLPADWLVVSQGIRTENDTANGIRTIRYVCKYPQDQVYLTANRWTEYDTKAGNVKVQAFLRTPDKKLAMRYLNMTGVYLNMYVHLLGAYPYSKFALVENFWETGYGMPSFTLLGSRIIRFPFILYSSYPHELLHNWWGNSVYVAMQKGNWSEGLTAYMADHMLKEQRGQGAEYRRNALQKFTDFVNPENDFPIVDFRDRHNAAEEAIGYGKSLMFQHMLRQQVGDSLYIRAYRQFYKDYRFKFASFDDIRTTFGKVTGRDFKPFFKEWLTRKGAPQLTLSDVKVRKPNNDYMLSFRLSQIQKEDVFPLVVPVAVYFADTVILRKIHMRNREMYPMLTFSQQPLRLEVDPQFDLFRRLDKGEAPPSLSQLFGNVKGTLILPANSPYLTEYKKLAEIWKQTQEIQKKSLTVVLDSDLQHLPTNGAVWVIGFKNKFAGLFNVQKNYARYFNAQQLKKINGLHKTGALVYAIPNPDNKRQTIGFVGVNITGSVSGLTRLLPHYGKYSWLGFEGNRPNNVMKGTFPPLHSPLHYNIPVKGKRPTIKVKLKPEPPLITLGH</sequence>
<protein>
    <submittedName>
        <fullName evidence="2">PDZ domain</fullName>
    </submittedName>
</protein>
<dbReference type="PANTHER" id="PTHR45726">
    <property type="entry name" value="LEUKOTRIENE A-4 HYDROLASE"/>
    <property type="match status" value="1"/>
</dbReference>
<name>A0A3B0VEN6_9ZZZZ</name>
<evidence type="ECO:0000259" key="1">
    <source>
        <dbReference type="Pfam" id="PF01433"/>
    </source>
</evidence>
<proteinExistence type="predicted"/>
<dbReference type="Gene3D" id="1.10.390.10">
    <property type="entry name" value="Neutral Protease Domain 2"/>
    <property type="match status" value="1"/>
</dbReference>
<dbReference type="Pfam" id="PF01433">
    <property type="entry name" value="Peptidase_M1"/>
    <property type="match status" value="1"/>
</dbReference>
<evidence type="ECO:0000313" key="2">
    <source>
        <dbReference type="EMBL" id="VAW30456.1"/>
    </source>
</evidence>
<gene>
    <name evidence="2" type="ORF">MNBD_BACTEROID07-1984</name>
</gene>
<dbReference type="GO" id="GO:0008237">
    <property type="term" value="F:metallopeptidase activity"/>
    <property type="evidence" value="ECO:0007669"/>
    <property type="project" value="InterPro"/>
</dbReference>
<dbReference type="InterPro" id="IPR034015">
    <property type="entry name" value="M1_LTA4H"/>
</dbReference>
<organism evidence="2">
    <name type="scientific">hydrothermal vent metagenome</name>
    <dbReference type="NCBI Taxonomy" id="652676"/>
    <lineage>
        <taxon>unclassified sequences</taxon>
        <taxon>metagenomes</taxon>
        <taxon>ecological metagenomes</taxon>
    </lineage>
</organism>
<dbReference type="InterPro" id="IPR014782">
    <property type="entry name" value="Peptidase_M1_dom"/>
</dbReference>
<dbReference type="InterPro" id="IPR027268">
    <property type="entry name" value="Peptidase_M4/M1_CTD_sf"/>
</dbReference>
<dbReference type="PANTHER" id="PTHR45726:SF3">
    <property type="entry name" value="LEUKOTRIENE A-4 HYDROLASE"/>
    <property type="match status" value="1"/>
</dbReference>
<dbReference type="EMBL" id="UOET01000518">
    <property type="protein sequence ID" value="VAW30456.1"/>
    <property type="molecule type" value="Genomic_DNA"/>
</dbReference>
<accession>A0A3B0VEN6</accession>
<dbReference type="AlphaFoldDB" id="A0A3B0VEN6"/>